<feature type="compositionally biased region" description="Basic and acidic residues" evidence="1">
    <location>
        <begin position="100"/>
        <end position="117"/>
    </location>
</feature>
<keyword evidence="3" id="KW-1185">Reference proteome</keyword>
<dbReference type="AlphaFoldDB" id="C1NAE9"/>
<dbReference type="KEGG" id="mpp:MICPUCDRAFT_66040"/>
<accession>C1NAE9</accession>
<feature type="region of interest" description="Disordered" evidence="1">
    <location>
        <begin position="1"/>
        <end position="117"/>
    </location>
</feature>
<organism evidence="3">
    <name type="scientific">Micromonas pusilla (strain CCMP1545)</name>
    <name type="common">Picoplanktonic green alga</name>
    <dbReference type="NCBI Taxonomy" id="564608"/>
    <lineage>
        <taxon>Eukaryota</taxon>
        <taxon>Viridiplantae</taxon>
        <taxon>Chlorophyta</taxon>
        <taxon>Mamiellophyceae</taxon>
        <taxon>Mamiellales</taxon>
        <taxon>Mamiellaceae</taxon>
        <taxon>Micromonas</taxon>
    </lineage>
</organism>
<feature type="compositionally biased region" description="Low complexity" evidence="1">
    <location>
        <begin position="86"/>
        <end position="96"/>
    </location>
</feature>
<dbReference type="RefSeq" id="XP_003064893.1">
    <property type="nucleotide sequence ID" value="XM_003064847.1"/>
</dbReference>
<evidence type="ECO:0000256" key="1">
    <source>
        <dbReference type="SAM" id="MobiDB-lite"/>
    </source>
</evidence>
<sequence>MCGRGAIGSRAKTRRRPRSGEPPRVARGTSGGEGGRPRRGRRDPRLGVRGAGARARGAGGRARAREGAAQEGLYAPRRGDSGGEGCSPWSSSPSPGGREGGPREGEPGKRESRRKDR</sequence>
<evidence type="ECO:0000313" key="3">
    <source>
        <dbReference type="Proteomes" id="UP000001876"/>
    </source>
</evidence>
<dbReference type="GeneID" id="9690393"/>
<dbReference type="Proteomes" id="UP000001876">
    <property type="component" value="Unassembled WGS sequence"/>
</dbReference>
<gene>
    <name evidence="2" type="ORF">MICPUCDRAFT_66040</name>
</gene>
<reference evidence="2 3" key="1">
    <citation type="journal article" date="2009" name="Science">
        <title>Green evolution and dynamic adaptations revealed by genomes of the marine picoeukaryotes Micromonas.</title>
        <authorList>
            <person name="Worden A.Z."/>
            <person name="Lee J.H."/>
            <person name="Mock T."/>
            <person name="Rouze P."/>
            <person name="Simmons M.P."/>
            <person name="Aerts A.L."/>
            <person name="Allen A.E."/>
            <person name="Cuvelier M.L."/>
            <person name="Derelle E."/>
            <person name="Everett M.V."/>
            <person name="Foulon E."/>
            <person name="Grimwood J."/>
            <person name="Gundlach H."/>
            <person name="Henrissat B."/>
            <person name="Napoli C."/>
            <person name="McDonald S.M."/>
            <person name="Parker M.S."/>
            <person name="Rombauts S."/>
            <person name="Salamov A."/>
            <person name="Von Dassow P."/>
            <person name="Badger J.H."/>
            <person name="Coutinho P.M."/>
            <person name="Demir E."/>
            <person name="Dubchak I."/>
            <person name="Gentemann C."/>
            <person name="Eikrem W."/>
            <person name="Gready J.E."/>
            <person name="John U."/>
            <person name="Lanier W."/>
            <person name="Lindquist E.A."/>
            <person name="Lucas S."/>
            <person name="Mayer K.F."/>
            <person name="Moreau H."/>
            <person name="Not F."/>
            <person name="Otillar R."/>
            <person name="Panaud O."/>
            <person name="Pangilinan J."/>
            <person name="Paulsen I."/>
            <person name="Piegu B."/>
            <person name="Poliakov A."/>
            <person name="Robbens S."/>
            <person name="Schmutz J."/>
            <person name="Toulza E."/>
            <person name="Wyss T."/>
            <person name="Zelensky A."/>
            <person name="Zhou K."/>
            <person name="Armbrust E.V."/>
            <person name="Bhattacharya D."/>
            <person name="Goodenough U.W."/>
            <person name="Van de Peer Y."/>
            <person name="Grigoriev I.V."/>
        </authorList>
    </citation>
    <scope>NUCLEOTIDE SEQUENCE [LARGE SCALE GENOMIC DNA]</scope>
    <source>
        <strain evidence="2 3">CCMP1545</strain>
    </source>
</reference>
<evidence type="ECO:0000313" key="2">
    <source>
        <dbReference type="EMBL" id="EEH50873.1"/>
    </source>
</evidence>
<name>C1NAE9_MICPC</name>
<dbReference type="EMBL" id="GG663753">
    <property type="protein sequence ID" value="EEH50873.1"/>
    <property type="molecule type" value="Genomic_DNA"/>
</dbReference>
<proteinExistence type="predicted"/>
<feature type="compositionally biased region" description="Low complexity" evidence="1">
    <location>
        <begin position="47"/>
        <end position="56"/>
    </location>
</feature>
<protein>
    <submittedName>
        <fullName evidence="2">Predicted protein</fullName>
    </submittedName>
</protein>